<dbReference type="OrthoDB" id="3972781at2759"/>
<evidence type="ECO:0000313" key="2">
    <source>
        <dbReference type="Proteomes" id="UP000183365"/>
    </source>
</evidence>
<reference evidence="2" key="1">
    <citation type="submission" date="2016-11" db="EMBL/GenBank/DDBJ databases">
        <authorList>
            <person name="Guldener U."/>
        </authorList>
    </citation>
    <scope>NUCLEOTIDE SEQUENCE [LARGE SCALE GENOMIC DNA]</scope>
</reference>
<organism evidence="1 2">
    <name type="scientific">Hanseniaspora guilliermondii</name>
    <dbReference type="NCBI Taxonomy" id="56406"/>
    <lineage>
        <taxon>Eukaryota</taxon>
        <taxon>Fungi</taxon>
        <taxon>Dikarya</taxon>
        <taxon>Ascomycota</taxon>
        <taxon>Saccharomycotina</taxon>
        <taxon>Saccharomycetes</taxon>
        <taxon>Saccharomycodales</taxon>
        <taxon>Saccharomycodaceae</taxon>
        <taxon>Hanseniaspora</taxon>
    </lineage>
</organism>
<dbReference type="AlphaFoldDB" id="A0A1L0B1N2"/>
<proteinExistence type="predicted"/>
<keyword evidence="2" id="KW-1185">Reference proteome</keyword>
<gene>
    <name evidence="1" type="ORF">HGUI_02544</name>
</gene>
<dbReference type="EMBL" id="FQNF01000047">
    <property type="protein sequence ID" value="SGZ40344.1"/>
    <property type="molecule type" value="Genomic_DNA"/>
</dbReference>
<dbReference type="VEuPathDB" id="FungiDB:HGUI_02544"/>
<accession>A0A1L0B1N2</accession>
<dbReference type="Proteomes" id="UP000183365">
    <property type="component" value="Unassembled WGS sequence"/>
</dbReference>
<protein>
    <submittedName>
        <fullName evidence="1">Uncharacterized protein</fullName>
    </submittedName>
</protein>
<name>A0A1L0B1N2_9ASCO</name>
<evidence type="ECO:0000313" key="1">
    <source>
        <dbReference type="EMBL" id="SGZ40344.1"/>
    </source>
</evidence>
<sequence>MLNSKYLYNYETLPSSSILKSNKTQASLSDELSLLLKHTTPPVSTHTHSIIIIKDTVKPLDIETWTKKHIKNESPTVDSEEIYQRFIKENVTHVLSVKNLDEINKCLDSLLWSLQGMIQPSLEKKIQTFTICIEGIDKFWDNESFLLNESKRFKMPVVNEIFLKLRLFKDISENYRNIDIRTILILNKKNNIIANRHVCDFESFVESFMINAEVLDMMRFRLEINKIVYTNNV</sequence>